<name>A0A834J0F6_RHYFE</name>
<feature type="compositionally biased region" description="Basic and acidic residues" evidence="4">
    <location>
        <begin position="305"/>
        <end position="314"/>
    </location>
</feature>
<dbReference type="PANTHER" id="PTHR46858">
    <property type="entry name" value="OS05G0521000 PROTEIN"/>
    <property type="match status" value="1"/>
</dbReference>
<dbReference type="OrthoDB" id="24526at2759"/>
<dbReference type="EMBL" id="JAACXV010000080">
    <property type="protein sequence ID" value="KAF7284232.1"/>
    <property type="molecule type" value="Genomic_DNA"/>
</dbReference>
<evidence type="ECO:0000313" key="6">
    <source>
        <dbReference type="Proteomes" id="UP000625711"/>
    </source>
</evidence>
<dbReference type="GO" id="GO:0010468">
    <property type="term" value="P:regulation of gene expression"/>
    <property type="evidence" value="ECO:0007669"/>
    <property type="project" value="TreeGrafter"/>
</dbReference>
<comment type="caution">
    <text evidence="5">The sequence shown here is derived from an EMBL/GenBank/DDBJ whole genome shotgun (WGS) entry which is preliminary data.</text>
</comment>
<feature type="compositionally biased region" description="Low complexity" evidence="4">
    <location>
        <begin position="315"/>
        <end position="327"/>
    </location>
</feature>
<organism evidence="5 6">
    <name type="scientific">Rhynchophorus ferrugineus</name>
    <name type="common">Red palm weevil</name>
    <name type="synonym">Curculio ferrugineus</name>
    <dbReference type="NCBI Taxonomy" id="354439"/>
    <lineage>
        <taxon>Eukaryota</taxon>
        <taxon>Metazoa</taxon>
        <taxon>Ecdysozoa</taxon>
        <taxon>Arthropoda</taxon>
        <taxon>Hexapoda</taxon>
        <taxon>Insecta</taxon>
        <taxon>Pterygota</taxon>
        <taxon>Neoptera</taxon>
        <taxon>Endopterygota</taxon>
        <taxon>Coleoptera</taxon>
        <taxon>Polyphaga</taxon>
        <taxon>Cucujiformia</taxon>
        <taxon>Curculionidae</taxon>
        <taxon>Dryophthorinae</taxon>
        <taxon>Rhynchophorus</taxon>
    </lineage>
</organism>
<protein>
    <submittedName>
        <fullName evidence="5">Uncharacterized protein</fullName>
    </submittedName>
</protein>
<evidence type="ECO:0000256" key="3">
    <source>
        <dbReference type="ARBA" id="ARBA00022833"/>
    </source>
</evidence>
<keyword evidence="3" id="KW-0862">Zinc</keyword>
<dbReference type="PANTHER" id="PTHR46858:SF5">
    <property type="entry name" value="E3 UBIQUITIN-PROTEIN LIGASE APD1-RELATED"/>
    <property type="match status" value="1"/>
</dbReference>
<sequence>MSTTVERNSESPWRKHSLEEDINFEKFKGPRTYFRLASESSKGSEDDTESIYSIQDKETDVVRDSSDTESKSDSDNYEVEIEYEVASMSESDDGISGSSSDPSDFVFAAAAAVMCQSDLEVYVTDCEDSTEENSSGETSFGRLDFSKCVQCQGENHNHEYRYCEKCFQTCRQCKMRKDSNHLPLCLSCYQARKKFYPPRPRRRNRRKRANIKLSTLQNCLSGMSQSSGVGSQKDCPELNLDSIYVPTDSRNEKGNSKNEDKSCSSSQSLGVIEKIGSSNSDVLSKSNRSVKSLKRRVSESDDSEVETKKIKIETESSGLESNVESSSRLGDEKSNLLPGPSVDKWCSSISSATSSFSSESSGFSSGSSQERVSEPESALCIFCHSAPKDSIFLHTNIAHHCCCYKCAKFILRTRKRCPICNVAVNKVVKIFSS</sequence>
<gene>
    <name evidence="5" type="ORF">GWI33_022384</name>
</gene>
<dbReference type="GO" id="GO:0061630">
    <property type="term" value="F:ubiquitin protein ligase activity"/>
    <property type="evidence" value="ECO:0007669"/>
    <property type="project" value="TreeGrafter"/>
</dbReference>
<feature type="region of interest" description="Disordered" evidence="4">
    <location>
        <begin position="246"/>
        <end position="267"/>
    </location>
</feature>
<evidence type="ECO:0000256" key="4">
    <source>
        <dbReference type="SAM" id="MobiDB-lite"/>
    </source>
</evidence>
<accession>A0A834J0F6</accession>
<feature type="region of interest" description="Disordered" evidence="4">
    <location>
        <begin position="280"/>
        <end position="335"/>
    </location>
</feature>
<dbReference type="GO" id="GO:0008270">
    <property type="term" value="F:zinc ion binding"/>
    <property type="evidence" value="ECO:0007669"/>
    <property type="project" value="UniProtKB-KW"/>
</dbReference>
<reference evidence="5" key="1">
    <citation type="submission" date="2020-08" db="EMBL/GenBank/DDBJ databases">
        <title>Genome sequencing and assembly of the red palm weevil Rhynchophorus ferrugineus.</title>
        <authorList>
            <person name="Dias G.B."/>
            <person name="Bergman C.M."/>
            <person name="Manee M."/>
        </authorList>
    </citation>
    <scope>NUCLEOTIDE SEQUENCE</scope>
    <source>
        <strain evidence="5">AA-2017</strain>
        <tissue evidence="5">Whole larva</tissue>
    </source>
</reference>
<evidence type="ECO:0000313" key="5">
    <source>
        <dbReference type="EMBL" id="KAF7284232.1"/>
    </source>
</evidence>
<dbReference type="InterPro" id="IPR013083">
    <property type="entry name" value="Znf_RING/FYVE/PHD"/>
</dbReference>
<dbReference type="Gene3D" id="3.30.40.10">
    <property type="entry name" value="Zinc/RING finger domain, C3HC4 (zinc finger)"/>
    <property type="match status" value="1"/>
</dbReference>
<proteinExistence type="predicted"/>
<feature type="region of interest" description="Disordered" evidence="4">
    <location>
        <begin position="37"/>
        <end position="76"/>
    </location>
</feature>
<evidence type="ECO:0000256" key="2">
    <source>
        <dbReference type="ARBA" id="ARBA00022771"/>
    </source>
</evidence>
<dbReference type="AlphaFoldDB" id="A0A834J0F6"/>
<dbReference type="Proteomes" id="UP000625711">
    <property type="component" value="Unassembled WGS sequence"/>
</dbReference>
<dbReference type="Pfam" id="PF13920">
    <property type="entry name" value="zf-C3HC4_3"/>
    <property type="match status" value="1"/>
</dbReference>
<dbReference type="GO" id="GO:0043066">
    <property type="term" value="P:negative regulation of apoptotic process"/>
    <property type="evidence" value="ECO:0007669"/>
    <property type="project" value="TreeGrafter"/>
</dbReference>
<feature type="compositionally biased region" description="Basic and acidic residues" evidence="4">
    <location>
        <begin position="55"/>
        <end position="74"/>
    </location>
</feature>
<keyword evidence="1" id="KW-0479">Metal-binding</keyword>
<feature type="compositionally biased region" description="Polar residues" evidence="4">
    <location>
        <begin position="280"/>
        <end position="290"/>
    </location>
</feature>
<evidence type="ECO:0000256" key="1">
    <source>
        <dbReference type="ARBA" id="ARBA00022723"/>
    </source>
</evidence>
<keyword evidence="6" id="KW-1185">Reference proteome</keyword>
<keyword evidence="2" id="KW-0863">Zinc-finger</keyword>
<dbReference type="GO" id="GO:0016567">
    <property type="term" value="P:protein ubiquitination"/>
    <property type="evidence" value="ECO:0007669"/>
    <property type="project" value="TreeGrafter"/>
</dbReference>
<feature type="compositionally biased region" description="Basic and acidic residues" evidence="4">
    <location>
        <begin position="249"/>
        <end position="262"/>
    </location>
</feature>